<sequence>MGTGILNTLGDFLITSPFWGYFLLGVVFIVRGEAAVLGGTFLALRGYLTFPQLWSVGTVSVLFFDNILYFAGRLAYGTRFGKFLERKFPLLARFRVYVERHFIKTVLITKYAAGPLVTIAAGWARIPFRRFITWHTVGMVVWLILMSMVSYALLSGLDYLYATRVFRNIELGILAFIILFIFGELFVHKWLKERARAEVRHPHWDEVLKGIGNRIERFVKRREKSDV</sequence>
<evidence type="ECO:0000313" key="2">
    <source>
        <dbReference type="EMBL" id="OGG37502.1"/>
    </source>
</evidence>
<dbReference type="Proteomes" id="UP000176273">
    <property type="component" value="Unassembled WGS sequence"/>
</dbReference>
<keyword evidence="1" id="KW-0472">Membrane</keyword>
<feature type="transmembrane region" description="Helical" evidence="1">
    <location>
        <begin position="18"/>
        <end position="44"/>
    </location>
</feature>
<comment type="caution">
    <text evidence="2">The sequence shown here is derived from an EMBL/GenBank/DDBJ whole genome shotgun (WGS) entry which is preliminary data.</text>
</comment>
<evidence type="ECO:0008006" key="4">
    <source>
        <dbReference type="Google" id="ProtNLM"/>
    </source>
</evidence>
<dbReference type="AlphaFoldDB" id="A0A1F6BL50"/>
<dbReference type="EMBL" id="MFKH01000010">
    <property type="protein sequence ID" value="OGG37502.1"/>
    <property type="molecule type" value="Genomic_DNA"/>
</dbReference>
<keyword evidence="1" id="KW-1133">Transmembrane helix</keyword>
<evidence type="ECO:0000313" key="3">
    <source>
        <dbReference type="Proteomes" id="UP000176273"/>
    </source>
</evidence>
<keyword evidence="1" id="KW-0812">Transmembrane</keyword>
<dbReference type="STRING" id="1798468.A2110_02875"/>
<feature type="transmembrane region" description="Helical" evidence="1">
    <location>
        <begin position="56"/>
        <end position="76"/>
    </location>
</feature>
<accession>A0A1F6BL50</accession>
<gene>
    <name evidence="2" type="ORF">A2110_02875</name>
</gene>
<reference evidence="2 3" key="1">
    <citation type="journal article" date="2016" name="Nat. Commun.">
        <title>Thousands of microbial genomes shed light on interconnected biogeochemical processes in an aquifer system.</title>
        <authorList>
            <person name="Anantharaman K."/>
            <person name="Brown C.T."/>
            <person name="Hug L.A."/>
            <person name="Sharon I."/>
            <person name="Castelle C.J."/>
            <person name="Probst A.J."/>
            <person name="Thomas B.C."/>
            <person name="Singh A."/>
            <person name="Wilkins M.J."/>
            <person name="Karaoz U."/>
            <person name="Brodie E.L."/>
            <person name="Williams K.H."/>
            <person name="Hubbard S.S."/>
            <person name="Banfield J.F."/>
        </authorList>
    </citation>
    <scope>NUCLEOTIDE SEQUENCE [LARGE SCALE GENOMIC DNA]</scope>
</reference>
<organism evidence="2 3">
    <name type="scientific">Candidatus Jorgensenbacteria bacterium GWA1_54_12</name>
    <dbReference type="NCBI Taxonomy" id="1798468"/>
    <lineage>
        <taxon>Bacteria</taxon>
        <taxon>Candidatus Joergenseniibacteriota</taxon>
    </lineage>
</organism>
<name>A0A1F6BL50_9BACT</name>
<evidence type="ECO:0000256" key="1">
    <source>
        <dbReference type="SAM" id="Phobius"/>
    </source>
</evidence>
<feature type="transmembrane region" description="Helical" evidence="1">
    <location>
        <begin position="131"/>
        <end position="153"/>
    </location>
</feature>
<feature type="transmembrane region" description="Helical" evidence="1">
    <location>
        <begin position="165"/>
        <end position="187"/>
    </location>
</feature>
<protein>
    <recommendedName>
        <fullName evidence="4">DedA family protein</fullName>
    </recommendedName>
</protein>
<proteinExistence type="predicted"/>